<evidence type="ECO:0000256" key="1">
    <source>
        <dbReference type="ARBA" id="ARBA00008987"/>
    </source>
</evidence>
<dbReference type="PIRSF" id="PIRSF000077">
    <property type="entry name" value="Thioredoxin"/>
    <property type="match status" value="1"/>
</dbReference>
<feature type="domain" description="Thioredoxin" evidence="8">
    <location>
        <begin position="1"/>
        <end position="106"/>
    </location>
</feature>
<dbReference type="PANTHER" id="PTHR45663">
    <property type="entry name" value="GEO12009P1"/>
    <property type="match status" value="1"/>
</dbReference>
<evidence type="ECO:0000256" key="6">
    <source>
        <dbReference type="ARBA" id="ARBA00023284"/>
    </source>
</evidence>
<dbReference type="PROSITE" id="PS51352">
    <property type="entry name" value="THIOREDOXIN_2"/>
    <property type="match status" value="1"/>
</dbReference>
<evidence type="ECO:0000256" key="3">
    <source>
        <dbReference type="ARBA" id="ARBA00022448"/>
    </source>
</evidence>
<dbReference type="EMBL" id="JBHSSL010000014">
    <property type="protein sequence ID" value="MFC6169285.1"/>
    <property type="molecule type" value="Genomic_DNA"/>
</dbReference>
<dbReference type="PROSITE" id="PS00194">
    <property type="entry name" value="THIOREDOXIN_1"/>
    <property type="match status" value="1"/>
</dbReference>
<dbReference type="Gene3D" id="3.40.30.10">
    <property type="entry name" value="Glutaredoxin"/>
    <property type="match status" value="1"/>
</dbReference>
<dbReference type="InterPro" id="IPR017937">
    <property type="entry name" value="Thioredoxin_CS"/>
</dbReference>
<keyword evidence="5" id="KW-1015">Disulfide bond</keyword>
<sequence>MTIIASELNENNFLPFVKSGTVLVDFWAAWCVPCQKMTPILLACEQALPQLSVGRLNVDDYPQLTKKLQVQGLPTLLLFQNGEPVARVSGFQPKDRLLGYLQHRLGREQHA</sequence>
<reference evidence="10" key="1">
    <citation type="journal article" date="2019" name="Int. J. Syst. Evol. Microbiol.">
        <title>The Global Catalogue of Microorganisms (GCM) 10K type strain sequencing project: providing services to taxonomists for standard genome sequencing and annotation.</title>
        <authorList>
            <consortium name="The Broad Institute Genomics Platform"/>
            <consortium name="The Broad Institute Genome Sequencing Center for Infectious Disease"/>
            <person name="Wu L."/>
            <person name="Ma J."/>
        </authorList>
    </citation>
    <scope>NUCLEOTIDE SEQUENCE [LARGE SCALE GENOMIC DNA]</scope>
    <source>
        <strain evidence="10">CCM 8904</strain>
    </source>
</reference>
<keyword evidence="4" id="KW-0249">Electron transport</keyword>
<evidence type="ECO:0000256" key="2">
    <source>
        <dbReference type="ARBA" id="ARBA00020570"/>
    </source>
</evidence>
<proteinExistence type="inferred from homology"/>
<name>A0ABW1R8T8_9LACO</name>
<dbReference type="Pfam" id="PF00085">
    <property type="entry name" value="Thioredoxin"/>
    <property type="match status" value="1"/>
</dbReference>
<dbReference type="Proteomes" id="UP001596289">
    <property type="component" value="Unassembled WGS sequence"/>
</dbReference>
<dbReference type="CDD" id="cd02947">
    <property type="entry name" value="TRX_family"/>
    <property type="match status" value="1"/>
</dbReference>
<comment type="caution">
    <text evidence="9">The sequence shown here is derived from an EMBL/GenBank/DDBJ whole genome shotgun (WGS) entry which is preliminary data.</text>
</comment>
<evidence type="ECO:0000256" key="5">
    <source>
        <dbReference type="ARBA" id="ARBA00023157"/>
    </source>
</evidence>
<evidence type="ECO:0000256" key="4">
    <source>
        <dbReference type="ARBA" id="ARBA00022982"/>
    </source>
</evidence>
<protein>
    <recommendedName>
        <fullName evidence="2 7">Thioredoxin</fullName>
    </recommendedName>
</protein>
<dbReference type="SUPFAM" id="SSF52833">
    <property type="entry name" value="Thioredoxin-like"/>
    <property type="match status" value="1"/>
</dbReference>
<keyword evidence="3" id="KW-0813">Transport</keyword>
<evidence type="ECO:0000259" key="8">
    <source>
        <dbReference type="PROSITE" id="PS51352"/>
    </source>
</evidence>
<dbReference type="InterPro" id="IPR013766">
    <property type="entry name" value="Thioredoxin_domain"/>
</dbReference>
<dbReference type="InterPro" id="IPR036249">
    <property type="entry name" value="Thioredoxin-like_sf"/>
</dbReference>
<dbReference type="PANTHER" id="PTHR45663:SF11">
    <property type="entry name" value="GEO12009P1"/>
    <property type="match status" value="1"/>
</dbReference>
<gene>
    <name evidence="9" type="ORF">ACFQGP_01620</name>
</gene>
<organism evidence="9 10">
    <name type="scientific">Loigolactobacillus jiayinensis</name>
    <dbReference type="NCBI Taxonomy" id="2486016"/>
    <lineage>
        <taxon>Bacteria</taxon>
        <taxon>Bacillati</taxon>
        <taxon>Bacillota</taxon>
        <taxon>Bacilli</taxon>
        <taxon>Lactobacillales</taxon>
        <taxon>Lactobacillaceae</taxon>
        <taxon>Loigolactobacillus</taxon>
    </lineage>
</organism>
<dbReference type="RefSeq" id="WP_125552295.1">
    <property type="nucleotide sequence ID" value="NZ_JBHSSL010000014.1"/>
</dbReference>
<accession>A0ABW1R8T8</accession>
<keyword evidence="10" id="KW-1185">Reference proteome</keyword>
<evidence type="ECO:0000256" key="7">
    <source>
        <dbReference type="PIRNR" id="PIRNR000077"/>
    </source>
</evidence>
<evidence type="ECO:0000313" key="10">
    <source>
        <dbReference type="Proteomes" id="UP001596289"/>
    </source>
</evidence>
<dbReference type="PRINTS" id="PR00421">
    <property type="entry name" value="THIOREDOXIN"/>
</dbReference>
<comment type="similarity">
    <text evidence="1 7">Belongs to the thioredoxin family.</text>
</comment>
<dbReference type="InterPro" id="IPR005746">
    <property type="entry name" value="Thioredoxin"/>
</dbReference>
<keyword evidence="6" id="KW-0676">Redox-active center</keyword>
<evidence type="ECO:0000313" key="9">
    <source>
        <dbReference type="EMBL" id="MFC6169285.1"/>
    </source>
</evidence>